<feature type="domain" description="Amine oxidase" evidence="11">
    <location>
        <begin position="1"/>
        <end position="71"/>
    </location>
</feature>
<evidence type="ECO:0000256" key="8">
    <source>
        <dbReference type="ARBA" id="ARBA00049430"/>
    </source>
</evidence>
<evidence type="ECO:0000256" key="7">
    <source>
        <dbReference type="ARBA" id="ARBA00049354"/>
    </source>
</evidence>
<protein>
    <recommendedName>
        <fullName evidence="10">Amine oxidase</fullName>
        <ecNumber evidence="10">1.4.3.-</ecNumber>
    </recommendedName>
</protein>
<dbReference type="InParanoid" id="A0A1S4LH91"/>
<dbReference type="VEuPathDB" id="VectorBase:ISCW014047"/>
<dbReference type="EC" id="1.4.3.-" evidence="10"/>
<evidence type="ECO:0000256" key="1">
    <source>
        <dbReference type="ARBA" id="ARBA00001974"/>
    </source>
</evidence>
<evidence type="ECO:0000313" key="12">
    <source>
        <dbReference type="EnsemblMetazoa" id="ISCW014047-PA"/>
    </source>
</evidence>
<dbReference type="SUPFAM" id="SSF51905">
    <property type="entry name" value="FAD/NAD(P)-binding domain"/>
    <property type="match status" value="1"/>
</dbReference>
<evidence type="ECO:0000313" key="13">
    <source>
        <dbReference type="Proteomes" id="UP000001555"/>
    </source>
</evidence>
<dbReference type="VEuPathDB" id="VectorBase:ISCI014047"/>
<keyword evidence="4 10" id="KW-0560">Oxidoreductase</keyword>
<evidence type="ECO:0000256" key="9">
    <source>
        <dbReference type="PIRSR" id="PIRSR601613-1"/>
    </source>
</evidence>
<evidence type="ECO:0000259" key="11">
    <source>
        <dbReference type="Pfam" id="PF01593"/>
    </source>
</evidence>
<dbReference type="Pfam" id="PF01593">
    <property type="entry name" value="Amino_oxidase"/>
    <property type="match status" value="1"/>
</dbReference>
<dbReference type="Gene3D" id="3.90.660.10">
    <property type="match status" value="1"/>
</dbReference>
<dbReference type="PRINTS" id="PR00757">
    <property type="entry name" value="AMINEOXDASEF"/>
</dbReference>
<comment type="catalytic activity">
    <reaction evidence="6">
        <text>a secondary aliphatic amine + O2 + H2O = a primary amine + an aldehyde + H2O2</text>
        <dbReference type="Rhea" id="RHEA:26414"/>
        <dbReference type="ChEBI" id="CHEBI:15377"/>
        <dbReference type="ChEBI" id="CHEBI:15379"/>
        <dbReference type="ChEBI" id="CHEBI:16240"/>
        <dbReference type="ChEBI" id="CHEBI:17478"/>
        <dbReference type="ChEBI" id="CHEBI:58855"/>
        <dbReference type="ChEBI" id="CHEBI:65296"/>
        <dbReference type="EC" id="1.4.3.4"/>
    </reaction>
</comment>
<dbReference type="OrthoDB" id="6509504at2759"/>
<keyword evidence="13" id="KW-1185">Reference proteome</keyword>
<feature type="binding site" evidence="9">
    <location>
        <position position="48"/>
    </location>
    <ligand>
        <name>FAD</name>
        <dbReference type="ChEBI" id="CHEBI:57692"/>
    </ligand>
</feature>
<comment type="function">
    <text evidence="5">Catalyzes the oxidative deamination of primary and some secondary amines such as neurotransmitters, and exogenous amines including the tertiary amine, neurotoxin 1-methyl-4-phenyl-1,2,3,6-tetrahydropyridine (MPTP), with concomitant reduction of oxygen to hydrogen peroxide and participates in the metabolism of neuroactive and vasoactive amines in the central nervous system and peripheral tissues. Preferentially degrades benzylamine and phenylethylamine.</text>
</comment>
<evidence type="ECO:0000256" key="6">
    <source>
        <dbReference type="ARBA" id="ARBA00048448"/>
    </source>
</evidence>
<dbReference type="VEuPathDB" id="VectorBase:ISCP_020956"/>
<dbReference type="GO" id="GO:0008131">
    <property type="term" value="F:primary methylamine oxidase activity"/>
    <property type="evidence" value="ECO:0007669"/>
    <property type="project" value="UniProtKB-ARBA"/>
</dbReference>
<comment type="catalytic activity">
    <reaction evidence="8">
        <text>N-acetylputrescine + O2 + H2O = 4-acetamidobutanal + H2O2 + NH4(+)</text>
        <dbReference type="Rhea" id="RHEA:70283"/>
        <dbReference type="ChEBI" id="CHEBI:7386"/>
        <dbReference type="ChEBI" id="CHEBI:15377"/>
        <dbReference type="ChEBI" id="CHEBI:15379"/>
        <dbReference type="ChEBI" id="CHEBI:16240"/>
        <dbReference type="ChEBI" id="CHEBI:28938"/>
        <dbReference type="ChEBI" id="CHEBI:58263"/>
    </reaction>
    <physiologicalReaction direction="left-to-right" evidence="8">
        <dbReference type="Rhea" id="RHEA:70284"/>
    </physiologicalReaction>
</comment>
<comment type="cofactor">
    <cofactor evidence="1 10">
        <name>FAD</name>
        <dbReference type="ChEBI" id="CHEBI:57692"/>
    </cofactor>
</comment>
<comment type="similarity">
    <text evidence="3 10">Belongs to the flavin monoamine oxidase family.</text>
</comment>
<dbReference type="InterPro" id="IPR036188">
    <property type="entry name" value="FAD/NAD-bd_sf"/>
</dbReference>
<evidence type="ECO:0000256" key="4">
    <source>
        <dbReference type="ARBA" id="ARBA00023002"/>
    </source>
</evidence>
<reference evidence="13" key="1">
    <citation type="submission" date="2008-03" db="EMBL/GenBank/DDBJ databases">
        <title>Annotation of Ixodes scapularis.</title>
        <authorList>
            <consortium name="Ixodes scapularis Genome Project Consortium"/>
            <person name="Caler E."/>
            <person name="Hannick L.I."/>
            <person name="Bidwell S."/>
            <person name="Joardar V."/>
            <person name="Thiagarajan M."/>
            <person name="Amedeo P."/>
            <person name="Galinsky K.J."/>
            <person name="Schobel S."/>
            <person name="Inman J."/>
            <person name="Hostetler J."/>
            <person name="Miller J."/>
            <person name="Hammond M."/>
            <person name="Megy K."/>
            <person name="Lawson D."/>
            <person name="Kodira C."/>
            <person name="Sutton G."/>
            <person name="Meyer J."/>
            <person name="Hill C.A."/>
            <person name="Birren B."/>
            <person name="Nene V."/>
            <person name="Collins F."/>
            <person name="Alarcon-Chaidez F."/>
            <person name="Wikel S."/>
            <person name="Strausberg R."/>
        </authorList>
    </citation>
    <scope>NUCLEOTIDE SEQUENCE [LARGE SCALE GENOMIC DNA]</scope>
    <source>
        <strain evidence="13">Wikel</strain>
    </source>
</reference>
<dbReference type="EMBL" id="ABJB010219045">
    <property type="status" value="NOT_ANNOTATED_CDS"/>
    <property type="molecule type" value="Genomic_DNA"/>
</dbReference>
<evidence type="ECO:0000256" key="5">
    <source>
        <dbReference type="ARBA" id="ARBA00045409"/>
    </source>
</evidence>
<dbReference type="Proteomes" id="UP000001555">
    <property type="component" value="Unassembled WGS sequence"/>
</dbReference>
<dbReference type="PANTHER" id="PTHR43563:SF1">
    <property type="entry name" value="AMINE OXIDASE [FLAVIN-CONTAINING] B"/>
    <property type="match status" value="1"/>
</dbReference>
<evidence type="ECO:0000256" key="10">
    <source>
        <dbReference type="RuleBase" id="RU362067"/>
    </source>
</evidence>
<evidence type="ECO:0000256" key="2">
    <source>
        <dbReference type="ARBA" id="ARBA00004362"/>
    </source>
</evidence>
<dbReference type="AlphaFoldDB" id="A0A1S4LH91"/>
<dbReference type="InterPro" id="IPR050703">
    <property type="entry name" value="Flavin_MAO"/>
</dbReference>
<comment type="subcellular location">
    <subcellularLocation>
        <location evidence="2">Mitochondrion outer membrane</location>
        <topology evidence="2">Single-pass type IV membrane protein</topology>
        <orientation evidence="2">Cytoplasmic side</orientation>
    </subcellularLocation>
</comment>
<evidence type="ECO:0000256" key="3">
    <source>
        <dbReference type="ARBA" id="ARBA00005995"/>
    </source>
</evidence>
<dbReference type="InterPro" id="IPR001613">
    <property type="entry name" value="Flavin_amine_oxidase"/>
</dbReference>
<dbReference type="PANTHER" id="PTHR43563">
    <property type="entry name" value="AMINE OXIDASE"/>
    <property type="match status" value="1"/>
</dbReference>
<proteinExistence type="inferred from homology"/>
<comment type="catalytic activity">
    <reaction evidence="7">
        <text>benzylamine + O2 + H2O = benzaldehyde + H2O2 + NH4(+)</text>
        <dbReference type="Rhea" id="RHEA:59424"/>
        <dbReference type="ChEBI" id="CHEBI:15377"/>
        <dbReference type="ChEBI" id="CHEBI:15379"/>
        <dbReference type="ChEBI" id="CHEBI:16240"/>
        <dbReference type="ChEBI" id="CHEBI:17169"/>
        <dbReference type="ChEBI" id="CHEBI:28938"/>
        <dbReference type="ChEBI" id="CHEBI:225238"/>
    </reaction>
    <physiologicalReaction direction="left-to-right" evidence="7">
        <dbReference type="Rhea" id="RHEA:59425"/>
    </physiologicalReaction>
</comment>
<organism evidence="12 13">
    <name type="scientific">Ixodes scapularis</name>
    <name type="common">Black-legged tick</name>
    <name type="synonym">Deer tick</name>
    <dbReference type="NCBI Taxonomy" id="6945"/>
    <lineage>
        <taxon>Eukaryota</taxon>
        <taxon>Metazoa</taxon>
        <taxon>Ecdysozoa</taxon>
        <taxon>Arthropoda</taxon>
        <taxon>Chelicerata</taxon>
        <taxon>Arachnida</taxon>
        <taxon>Acari</taxon>
        <taxon>Parasitiformes</taxon>
        <taxon>Ixodida</taxon>
        <taxon>Ixodoidea</taxon>
        <taxon>Ixodidae</taxon>
        <taxon>Ixodinae</taxon>
        <taxon>Ixodes</taxon>
    </lineage>
</organism>
<keyword evidence="10" id="KW-0274">FAD</keyword>
<reference evidence="12" key="2">
    <citation type="submission" date="2020-05" db="UniProtKB">
        <authorList>
            <consortium name="EnsemblMetazoa"/>
        </authorList>
    </citation>
    <scope>IDENTIFICATION</scope>
    <source>
        <strain evidence="12">wikel</strain>
    </source>
</reference>
<dbReference type="Gene3D" id="3.50.50.60">
    <property type="entry name" value="FAD/NAD(P)-binding domain"/>
    <property type="match status" value="1"/>
</dbReference>
<dbReference type="EnsemblMetazoa" id="ISCW014047-RA">
    <property type="protein sequence ID" value="ISCW014047-PA"/>
    <property type="gene ID" value="ISCW014047"/>
</dbReference>
<keyword evidence="10" id="KW-0285">Flavoprotein</keyword>
<dbReference type="GO" id="GO:0005741">
    <property type="term" value="C:mitochondrial outer membrane"/>
    <property type="evidence" value="ECO:0007669"/>
    <property type="project" value="UniProtKB-SubCell"/>
</dbReference>
<name>A0A1S4LH91_IXOSC</name>
<accession>A0A1S4LH91</accession>
<dbReference type="InterPro" id="IPR002937">
    <property type="entry name" value="Amino_oxidase"/>
</dbReference>
<dbReference type="GO" id="GO:0097621">
    <property type="term" value="F:monoamine oxidase activity"/>
    <property type="evidence" value="ECO:0007669"/>
    <property type="project" value="UniProtKB-EC"/>
</dbReference>
<sequence length="72" mass="7952">PVHSEEKNWQQDRYSGGCTVSPLPPGIMTKCGEALRQPFHRVYFAGTETATAWPGYMNGAVEAGERAAREVR</sequence>